<keyword evidence="1" id="KW-1133">Transmembrane helix</keyword>
<keyword evidence="1" id="KW-0472">Membrane</keyword>
<proteinExistence type="predicted"/>
<dbReference type="EMBL" id="SGWQ01000005">
    <property type="protein sequence ID" value="RZS37891.1"/>
    <property type="molecule type" value="Genomic_DNA"/>
</dbReference>
<accession>A0A4Q7KQB7</accession>
<evidence type="ECO:0000313" key="3">
    <source>
        <dbReference type="Proteomes" id="UP000294257"/>
    </source>
</evidence>
<keyword evidence="3" id="KW-1185">Reference proteome</keyword>
<gene>
    <name evidence="2" type="ORF">EV193_105451</name>
</gene>
<evidence type="ECO:0000313" key="2">
    <source>
        <dbReference type="EMBL" id="RZS37891.1"/>
    </source>
</evidence>
<keyword evidence="1" id="KW-0812">Transmembrane</keyword>
<organism evidence="2 3">
    <name type="scientific">Herbihabitans rhizosphaerae</name>
    <dbReference type="NCBI Taxonomy" id="1872711"/>
    <lineage>
        <taxon>Bacteria</taxon>
        <taxon>Bacillati</taxon>
        <taxon>Actinomycetota</taxon>
        <taxon>Actinomycetes</taxon>
        <taxon>Pseudonocardiales</taxon>
        <taxon>Pseudonocardiaceae</taxon>
        <taxon>Herbihabitans</taxon>
    </lineage>
</organism>
<sequence>MTDDVSREDADRAKIGAWLVGGTAGLAFVLQILTDGGARVLVAVLATVAILVGAWLRSRSIGMPTVKQWIFGVVSLAANAGFALSLGNALVALIVTTALCLFSAAGNLIGWDEEGDIRPRMFMRRRA</sequence>
<feature type="transmembrane region" description="Helical" evidence="1">
    <location>
        <begin position="92"/>
        <end position="111"/>
    </location>
</feature>
<reference evidence="2 3" key="1">
    <citation type="submission" date="2019-02" db="EMBL/GenBank/DDBJ databases">
        <title>Genomic Encyclopedia of Type Strains, Phase IV (KMG-IV): sequencing the most valuable type-strain genomes for metagenomic binning, comparative biology and taxonomic classification.</title>
        <authorList>
            <person name="Goeker M."/>
        </authorList>
    </citation>
    <scope>NUCLEOTIDE SEQUENCE [LARGE SCALE GENOMIC DNA]</scope>
    <source>
        <strain evidence="2 3">DSM 101727</strain>
    </source>
</reference>
<name>A0A4Q7KQB7_9PSEU</name>
<protein>
    <submittedName>
        <fullName evidence="2">Uncharacterized protein</fullName>
    </submittedName>
</protein>
<dbReference type="Proteomes" id="UP000294257">
    <property type="component" value="Unassembled WGS sequence"/>
</dbReference>
<feature type="transmembrane region" description="Helical" evidence="1">
    <location>
        <begin position="40"/>
        <end position="57"/>
    </location>
</feature>
<feature type="transmembrane region" description="Helical" evidence="1">
    <location>
        <begin position="15"/>
        <end position="34"/>
    </location>
</feature>
<comment type="caution">
    <text evidence="2">The sequence shown here is derived from an EMBL/GenBank/DDBJ whole genome shotgun (WGS) entry which is preliminary data.</text>
</comment>
<dbReference type="AlphaFoldDB" id="A0A4Q7KQB7"/>
<evidence type="ECO:0000256" key="1">
    <source>
        <dbReference type="SAM" id="Phobius"/>
    </source>
</evidence>
<dbReference type="RefSeq" id="WP_130345306.1">
    <property type="nucleotide sequence ID" value="NZ_SGWQ01000005.1"/>
</dbReference>